<evidence type="ECO:0000313" key="3">
    <source>
        <dbReference type="Proteomes" id="UP001158049"/>
    </source>
</evidence>
<evidence type="ECO:0000256" key="1">
    <source>
        <dbReference type="SAM" id="Phobius"/>
    </source>
</evidence>
<evidence type="ECO:0008006" key="4">
    <source>
        <dbReference type="Google" id="ProtNLM"/>
    </source>
</evidence>
<feature type="transmembrane region" description="Helical" evidence="1">
    <location>
        <begin position="89"/>
        <end position="106"/>
    </location>
</feature>
<dbReference type="RefSeq" id="WP_283441851.1">
    <property type="nucleotide sequence ID" value="NZ_FXUL01000004.1"/>
</dbReference>
<feature type="transmembrane region" description="Helical" evidence="1">
    <location>
        <begin position="158"/>
        <end position="183"/>
    </location>
</feature>
<feature type="transmembrane region" description="Helical" evidence="1">
    <location>
        <begin position="264"/>
        <end position="282"/>
    </location>
</feature>
<proteinExistence type="predicted"/>
<gene>
    <name evidence="2" type="ORF">SAMN06295970_104291</name>
</gene>
<organism evidence="2 3">
    <name type="scientific">Noviherbaspirillum suwonense</name>
    <dbReference type="NCBI Taxonomy" id="1224511"/>
    <lineage>
        <taxon>Bacteria</taxon>
        <taxon>Pseudomonadati</taxon>
        <taxon>Pseudomonadota</taxon>
        <taxon>Betaproteobacteria</taxon>
        <taxon>Burkholderiales</taxon>
        <taxon>Oxalobacteraceae</taxon>
        <taxon>Noviherbaspirillum</taxon>
    </lineage>
</organism>
<name>A0ABY1Q2E7_9BURK</name>
<feature type="transmembrane region" description="Helical" evidence="1">
    <location>
        <begin position="118"/>
        <end position="146"/>
    </location>
</feature>
<feature type="transmembrane region" description="Helical" evidence="1">
    <location>
        <begin position="288"/>
        <end position="304"/>
    </location>
</feature>
<comment type="caution">
    <text evidence="2">The sequence shown here is derived from an EMBL/GenBank/DDBJ whole genome shotgun (WGS) entry which is preliminary data.</text>
</comment>
<keyword evidence="1" id="KW-1133">Transmembrane helix</keyword>
<evidence type="ECO:0000313" key="2">
    <source>
        <dbReference type="EMBL" id="SMP56088.1"/>
    </source>
</evidence>
<dbReference type="Proteomes" id="UP001158049">
    <property type="component" value="Unassembled WGS sequence"/>
</dbReference>
<feature type="transmembrane region" description="Helical" evidence="1">
    <location>
        <begin position="311"/>
        <end position="328"/>
    </location>
</feature>
<sequence length="514" mass="57986">MEQKIDIKARLLLFFFVAWGAMIFWIAPHPPMVDFPQHAAQISLLKDLLTGKSPWSGQLQINLVTPYLIGYGLATLLSFLMPIVTAMKLLLSLAYILFVAVCIRYRKRVSADSRLDWIFIPTFFGFCYSWGLYTFLLAAPIGLYFILQAERYASRPTIRRGAVVIAIGLLLLISHGMTFVLGWGTGLALLTLRMRQWKALTRYLPYAILLLAGYIFYESGKQIDATLIQSPVAFDYGTSMLGRMREAALFPFSSQMKIGTDRSFIPVVLAIFIAPFLLGLRLNWRHPAAWAPFVCVATLFFGLPNTADNTALLYSRYSLFLLPVYAWLFTSGEPGKETAFQRKGIWPALSLTILVLACSYVLGLTSLRVWRFSQETKEFDAKVRQLAFGHRALGLIFDPSSQAAENYVPYVHYTAWYQAENKGLTDFNFAWFTPQVVRYRPGAGPAVSLGFEWVPGSFDWKKHQGASYRYFFVRGKHDAGQLFRTAPCIPKVVIDSAPWKVYENCALSGGAQSN</sequence>
<keyword evidence="3" id="KW-1185">Reference proteome</keyword>
<dbReference type="EMBL" id="FXUL01000004">
    <property type="protein sequence ID" value="SMP56088.1"/>
    <property type="molecule type" value="Genomic_DNA"/>
</dbReference>
<keyword evidence="1" id="KW-0812">Transmembrane</keyword>
<protein>
    <recommendedName>
        <fullName evidence="4">Membrane protein 6-pyruvoyl-tetrahydropterin synthase-related domain-containing protein</fullName>
    </recommendedName>
</protein>
<reference evidence="2 3" key="1">
    <citation type="submission" date="2017-05" db="EMBL/GenBank/DDBJ databases">
        <authorList>
            <person name="Varghese N."/>
            <person name="Submissions S."/>
        </authorList>
    </citation>
    <scope>NUCLEOTIDE SEQUENCE [LARGE SCALE GENOMIC DNA]</scope>
    <source>
        <strain evidence="2 3">DSM 26001</strain>
    </source>
</reference>
<feature type="transmembrane region" description="Helical" evidence="1">
    <location>
        <begin position="7"/>
        <end position="27"/>
    </location>
</feature>
<keyword evidence="1" id="KW-0472">Membrane</keyword>
<feature type="transmembrane region" description="Helical" evidence="1">
    <location>
        <begin position="348"/>
        <end position="367"/>
    </location>
</feature>
<accession>A0ABY1Q2E7</accession>